<reference evidence="4" key="1">
    <citation type="journal article" date="2010" name="Genome Biol.">
        <title>Genome sequence of the necrotrophic plant pathogen Pythium ultimum reveals original pathogenicity mechanisms and effector repertoire.</title>
        <authorList>
            <person name="Levesque C.A."/>
            <person name="Brouwer H."/>
            <person name="Cano L."/>
            <person name="Hamilton J.P."/>
            <person name="Holt C."/>
            <person name="Huitema E."/>
            <person name="Raffaele S."/>
            <person name="Robideau G.P."/>
            <person name="Thines M."/>
            <person name="Win J."/>
            <person name="Zerillo M.M."/>
            <person name="Beakes G.W."/>
            <person name="Boore J.L."/>
            <person name="Busam D."/>
            <person name="Dumas B."/>
            <person name="Ferriera S."/>
            <person name="Fuerstenberg S.I."/>
            <person name="Gachon C.M."/>
            <person name="Gaulin E."/>
            <person name="Govers F."/>
            <person name="Grenville-Briggs L."/>
            <person name="Horner N."/>
            <person name="Hostetler J."/>
            <person name="Jiang R.H."/>
            <person name="Johnson J."/>
            <person name="Krajaejun T."/>
            <person name="Lin H."/>
            <person name="Meijer H.J."/>
            <person name="Moore B."/>
            <person name="Morris P."/>
            <person name="Phuntmart V."/>
            <person name="Puiu D."/>
            <person name="Shetty J."/>
            <person name="Stajich J.E."/>
            <person name="Tripathy S."/>
            <person name="Wawra S."/>
            <person name="van West P."/>
            <person name="Whitty B.R."/>
            <person name="Coutinho P.M."/>
            <person name="Henrissat B."/>
            <person name="Martin F."/>
            <person name="Thomas P.D."/>
            <person name="Tyler B.M."/>
            <person name="De Vries R.P."/>
            <person name="Kamoun S."/>
            <person name="Yandell M."/>
            <person name="Tisserat N."/>
            <person name="Buell C.R."/>
        </authorList>
    </citation>
    <scope>NUCLEOTIDE SEQUENCE</scope>
    <source>
        <strain evidence="4">DAOM:BR144</strain>
    </source>
</reference>
<feature type="coiled-coil region" evidence="1">
    <location>
        <begin position="215"/>
        <end position="291"/>
    </location>
</feature>
<dbReference type="EnsemblProtists" id="PYU1_T003158">
    <property type="protein sequence ID" value="PYU1_T003158"/>
    <property type="gene ID" value="PYU1_G003151"/>
</dbReference>
<reference evidence="4" key="2">
    <citation type="submission" date="2010-04" db="EMBL/GenBank/DDBJ databases">
        <authorList>
            <person name="Buell R."/>
            <person name="Hamilton J."/>
            <person name="Hostetler J."/>
        </authorList>
    </citation>
    <scope>NUCLEOTIDE SEQUENCE [LARGE SCALE GENOMIC DNA]</scope>
    <source>
        <strain evidence="4">DAOM:BR144</strain>
    </source>
</reference>
<dbReference type="InParanoid" id="K3WDW7"/>
<sequence>MSRVLKPTLSDARVGTKQEDYFCNKFKSPRLRPPSASALVLASARPPRSLQKAEPTTRAGNNSSEALQMQEHPGYKSTATTMTRVGCISQRVMKEEIETQRQLTRQAQKQLHVLHQTLSEKNKEIELVRRHLRAFENSAYCATGSSPRATSSLPVDSPRTGQPTEGSVISSSTAAVLAAGVQTGGTGARHRESIAAAATMIHNQGGPSSTAATSVARLKDQIQRQELYKKKLKQMLERLCRQLQFIQANLELLQHKQESTRKEFAFFQSRLAQERNHCLDLEHKKHELLEKQSSHAHNTMLVLDSLREEIASRTIMTQQRHEADRRRQDLLTLVAASPSLVRTMSIDKGLGAGDGSIKSSRSRKNSLHMLSGDKINGGFAPTHSSSDLATNRPHGSSHHRVNSIDLHHQAHHREAFMQVYEGQYARVLEETRESDLSVVLERFTSFQETKRHLLQIESDVAQRFDQLESEKEAHSDLVRKLRVSGLAEVEKRKKIRDFLEQLHHVKAVMKSQAKDKFVEQLKTLSFVQQGISNIVELLKCLDGRVPLPPLVLASPLDASSLEAASQGLLVMVHFCVQVVRHNPGAPIVFTAAQAEALPQVASGYSSPFLADKRSLDDRD</sequence>
<protein>
    <submittedName>
        <fullName evidence="3">Uncharacterized protein</fullName>
    </submittedName>
</protein>
<feature type="region of interest" description="Disordered" evidence="2">
    <location>
        <begin position="347"/>
        <end position="400"/>
    </location>
</feature>
<keyword evidence="4" id="KW-1185">Reference proteome</keyword>
<reference evidence="3" key="3">
    <citation type="submission" date="2015-02" db="UniProtKB">
        <authorList>
            <consortium name="EnsemblProtists"/>
        </authorList>
    </citation>
    <scope>IDENTIFICATION</scope>
    <source>
        <strain evidence="3">DAOM BR144</strain>
    </source>
</reference>
<dbReference type="Proteomes" id="UP000019132">
    <property type="component" value="Unassembled WGS sequence"/>
</dbReference>
<evidence type="ECO:0000313" key="4">
    <source>
        <dbReference type="Proteomes" id="UP000019132"/>
    </source>
</evidence>
<accession>K3WDW7</accession>
<evidence type="ECO:0000256" key="1">
    <source>
        <dbReference type="SAM" id="Coils"/>
    </source>
</evidence>
<dbReference type="EMBL" id="GL376603">
    <property type="status" value="NOT_ANNOTATED_CDS"/>
    <property type="molecule type" value="Genomic_DNA"/>
</dbReference>
<organism evidence="3 4">
    <name type="scientific">Globisporangium ultimum (strain ATCC 200006 / CBS 805.95 / DAOM BR144)</name>
    <name type="common">Pythium ultimum</name>
    <dbReference type="NCBI Taxonomy" id="431595"/>
    <lineage>
        <taxon>Eukaryota</taxon>
        <taxon>Sar</taxon>
        <taxon>Stramenopiles</taxon>
        <taxon>Oomycota</taxon>
        <taxon>Peronosporomycetes</taxon>
        <taxon>Pythiales</taxon>
        <taxon>Pythiaceae</taxon>
        <taxon>Globisporangium</taxon>
    </lineage>
</organism>
<evidence type="ECO:0000256" key="2">
    <source>
        <dbReference type="SAM" id="MobiDB-lite"/>
    </source>
</evidence>
<name>K3WDW7_GLOUD</name>
<dbReference type="HOGENOM" id="CLU_441799_0_0_1"/>
<dbReference type="VEuPathDB" id="FungiDB:PYU1_G003151"/>
<feature type="region of interest" description="Disordered" evidence="2">
    <location>
        <begin position="143"/>
        <end position="169"/>
    </location>
</feature>
<feature type="compositionally biased region" description="Polar residues" evidence="2">
    <location>
        <begin position="58"/>
        <end position="67"/>
    </location>
</feature>
<dbReference type="AlphaFoldDB" id="K3WDW7"/>
<keyword evidence="1" id="KW-0175">Coiled coil</keyword>
<proteinExistence type="predicted"/>
<dbReference type="eggNOG" id="ENOG502S9IY">
    <property type="taxonomic scope" value="Eukaryota"/>
</dbReference>
<evidence type="ECO:0000313" key="3">
    <source>
        <dbReference type="EnsemblProtists" id="PYU1_T003158"/>
    </source>
</evidence>
<feature type="region of interest" description="Disordered" evidence="2">
    <location>
        <begin position="44"/>
        <end position="74"/>
    </location>
</feature>